<feature type="domain" description="SLH" evidence="3">
    <location>
        <begin position="368"/>
        <end position="429"/>
    </location>
</feature>
<dbReference type="PANTHER" id="PTHR43308">
    <property type="entry name" value="OUTER MEMBRANE PROTEIN ALPHA-RELATED"/>
    <property type="match status" value="1"/>
</dbReference>
<keyword evidence="1 2" id="KW-0732">Signal</keyword>
<evidence type="ECO:0000256" key="2">
    <source>
        <dbReference type="SAM" id="SignalP"/>
    </source>
</evidence>
<evidence type="ECO:0000313" key="5">
    <source>
        <dbReference type="Proteomes" id="UP000809829"/>
    </source>
</evidence>
<dbReference type="InterPro" id="IPR001119">
    <property type="entry name" value="SLH_dom"/>
</dbReference>
<evidence type="ECO:0000259" key="3">
    <source>
        <dbReference type="PROSITE" id="PS51272"/>
    </source>
</evidence>
<accession>A0ABS2QRU0</accession>
<dbReference type="InterPro" id="IPR013830">
    <property type="entry name" value="SGNH_hydro"/>
</dbReference>
<dbReference type="Proteomes" id="UP000809829">
    <property type="component" value="Unassembled WGS sequence"/>
</dbReference>
<organism evidence="4 5">
    <name type="scientific">Priestia iocasae</name>
    <dbReference type="NCBI Taxonomy" id="2291674"/>
    <lineage>
        <taxon>Bacteria</taxon>
        <taxon>Bacillati</taxon>
        <taxon>Bacillota</taxon>
        <taxon>Bacilli</taxon>
        <taxon>Bacillales</taxon>
        <taxon>Bacillaceae</taxon>
        <taxon>Priestia</taxon>
    </lineage>
</organism>
<comment type="caution">
    <text evidence="4">The sequence shown here is derived from an EMBL/GenBank/DDBJ whole genome shotgun (WGS) entry which is preliminary data.</text>
</comment>
<feature type="domain" description="SLH" evidence="3">
    <location>
        <begin position="315"/>
        <end position="367"/>
    </location>
</feature>
<dbReference type="EMBL" id="JAFBFC010000001">
    <property type="protein sequence ID" value="MBM7702008.1"/>
    <property type="molecule type" value="Genomic_DNA"/>
</dbReference>
<name>A0ABS2QRU0_9BACI</name>
<feature type="signal peptide" evidence="2">
    <location>
        <begin position="1"/>
        <end position="24"/>
    </location>
</feature>
<dbReference type="PROSITE" id="PS51272">
    <property type="entry name" value="SLH"/>
    <property type="match status" value="3"/>
</dbReference>
<evidence type="ECO:0000313" key="4">
    <source>
        <dbReference type="EMBL" id="MBM7702008.1"/>
    </source>
</evidence>
<dbReference type="RefSeq" id="WP_205184179.1">
    <property type="nucleotide sequence ID" value="NZ_JAFBFC010000001.1"/>
</dbReference>
<dbReference type="Pfam" id="PF13472">
    <property type="entry name" value="Lipase_GDSL_2"/>
    <property type="match status" value="1"/>
</dbReference>
<dbReference type="Pfam" id="PF00395">
    <property type="entry name" value="SLH"/>
    <property type="match status" value="3"/>
</dbReference>
<dbReference type="InterPro" id="IPR051465">
    <property type="entry name" value="Cell_Envelope_Struct_Comp"/>
</dbReference>
<proteinExistence type="predicted"/>
<gene>
    <name evidence="4" type="ORF">JOC83_000834</name>
</gene>
<dbReference type="Gene3D" id="3.40.50.1110">
    <property type="entry name" value="SGNH hydrolase"/>
    <property type="match status" value="1"/>
</dbReference>
<feature type="domain" description="SLH" evidence="3">
    <location>
        <begin position="250"/>
        <end position="313"/>
    </location>
</feature>
<dbReference type="PANTHER" id="PTHR43308:SF5">
    <property type="entry name" value="S-LAYER PROTEIN _ PEPTIDOGLYCAN ENDO-BETA-N-ACETYLGLUCOSAMINIDASE"/>
    <property type="match status" value="1"/>
</dbReference>
<dbReference type="InterPro" id="IPR036514">
    <property type="entry name" value="SGNH_hydro_sf"/>
</dbReference>
<keyword evidence="5" id="KW-1185">Reference proteome</keyword>
<dbReference type="SUPFAM" id="SSF52266">
    <property type="entry name" value="SGNH hydrolase"/>
    <property type="match status" value="1"/>
</dbReference>
<feature type="chain" id="PRO_5045210793" evidence="2">
    <location>
        <begin position="25"/>
        <end position="429"/>
    </location>
</feature>
<protein>
    <submittedName>
        <fullName evidence="4">Lysophospholipase L1-like esterase</fullName>
    </submittedName>
</protein>
<sequence length="429" mass="48038">MFKKLTVCMITMFLLLSVASPSFATNQKVNYVALGDSLAEGLLYDKSFGKSYAEIISEHLLQQKKLQSFSKEFAVSGYKSRNLLKDLQSNKVKNNASLHDTVKQASLITIHIGANDFLSEMKVNAESQTIEFDHTKTSAIMTQVKTNVSEILKEIRTLNSSAKIVVLGYYYPYVHIDVPTQETILRTALSLLNGTLQQIASEHGSMFVSLDQVFKENPKQYFPNPKDPHPNNDGYALIAKAIIAELEQSSTVSYIDVPPSHWAYKEIQMLTSTEILTETDSQRFNPDTPITRADAAKALLHATTLKQAIPQNPGFKDVSPSHDAYDAIAKLTELGVFNKGEYFHPDQSLTRAQMAKILTLMFKLQSTQSQSFTDVPTTFWAKDYIDTLASVKVTTGYADKTYRPNNHTTRSQFAVFLVRAMEAKVNIDF</sequence>
<reference evidence="4 5" key="1">
    <citation type="submission" date="2021-01" db="EMBL/GenBank/DDBJ databases">
        <title>Genomic Encyclopedia of Type Strains, Phase IV (KMG-IV): sequencing the most valuable type-strain genomes for metagenomic binning, comparative biology and taxonomic classification.</title>
        <authorList>
            <person name="Goeker M."/>
        </authorList>
    </citation>
    <scope>NUCLEOTIDE SEQUENCE [LARGE SCALE GENOMIC DNA]</scope>
    <source>
        <strain evidence="4 5">DSM 104297</strain>
    </source>
</reference>
<evidence type="ECO:0000256" key="1">
    <source>
        <dbReference type="ARBA" id="ARBA00022729"/>
    </source>
</evidence>